<comment type="caution">
    <text evidence="4">The sequence shown here is derived from an EMBL/GenBank/DDBJ whole genome shotgun (WGS) entry which is preliminary data.</text>
</comment>
<evidence type="ECO:0000259" key="3">
    <source>
        <dbReference type="PROSITE" id="PS51782"/>
    </source>
</evidence>
<dbReference type="InterPro" id="IPR000189">
    <property type="entry name" value="Transglyc_AS"/>
</dbReference>
<dbReference type="Gene3D" id="3.10.350.10">
    <property type="entry name" value="LysM domain"/>
    <property type="match status" value="2"/>
</dbReference>
<comment type="similarity">
    <text evidence="1">Belongs to the transglycosylase Slt family.</text>
</comment>
<dbReference type="CDD" id="cd00118">
    <property type="entry name" value="LysM"/>
    <property type="match status" value="1"/>
</dbReference>
<dbReference type="InterPro" id="IPR008258">
    <property type="entry name" value="Transglycosylase_SLT_dom_1"/>
</dbReference>
<dbReference type="GO" id="GO:0008932">
    <property type="term" value="F:lytic endotransglycosylase activity"/>
    <property type="evidence" value="ECO:0007669"/>
    <property type="project" value="TreeGrafter"/>
</dbReference>
<dbReference type="AlphaFoldDB" id="A0A7W9WQA5"/>
<gene>
    <name evidence="4" type="ORF">HNR28_003456</name>
</gene>
<dbReference type="PANTHER" id="PTHR33734:SF22">
    <property type="entry name" value="MEMBRANE-BOUND LYTIC MUREIN TRANSGLYCOSYLASE D"/>
    <property type="match status" value="1"/>
</dbReference>
<dbReference type="Pfam" id="PF01476">
    <property type="entry name" value="LysM"/>
    <property type="match status" value="2"/>
</dbReference>
<dbReference type="CDD" id="cd16894">
    <property type="entry name" value="MltD-like"/>
    <property type="match status" value="1"/>
</dbReference>
<reference evidence="4 5" key="1">
    <citation type="submission" date="2020-08" db="EMBL/GenBank/DDBJ databases">
        <title>Genomic Encyclopedia of Type Strains, Phase IV (KMG-IV): sequencing the most valuable type-strain genomes for metagenomic binning, comparative biology and taxonomic classification.</title>
        <authorList>
            <person name="Goeker M."/>
        </authorList>
    </citation>
    <scope>NUCLEOTIDE SEQUENCE [LARGE SCALE GENOMIC DNA]</scope>
    <source>
        <strain evidence="4 5">DSM 12141</strain>
    </source>
</reference>
<dbReference type="RefSeq" id="WP_043684996.1">
    <property type="nucleotide sequence ID" value="NZ_JACHIB010000025.1"/>
</dbReference>
<dbReference type="SMART" id="SM00257">
    <property type="entry name" value="LysM"/>
    <property type="match status" value="2"/>
</dbReference>
<evidence type="ECO:0000313" key="5">
    <source>
        <dbReference type="Proteomes" id="UP000541136"/>
    </source>
</evidence>
<organism evidence="4 5">
    <name type="scientific">Castellaniella defragrans</name>
    <name type="common">Alcaligenes defragrans</name>
    <dbReference type="NCBI Taxonomy" id="75697"/>
    <lineage>
        <taxon>Bacteria</taxon>
        <taxon>Pseudomonadati</taxon>
        <taxon>Pseudomonadota</taxon>
        <taxon>Betaproteobacteria</taxon>
        <taxon>Burkholderiales</taxon>
        <taxon>Alcaligenaceae</taxon>
        <taxon>Castellaniella</taxon>
    </lineage>
</organism>
<feature type="domain" description="LysM" evidence="3">
    <location>
        <begin position="418"/>
        <end position="461"/>
    </location>
</feature>
<name>A0A7W9WQA5_CASDE</name>
<dbReference type="InterPro" id="IPR023346">
    <property type="entry name" value="Lysozyme-like_dom_sf"/>
</dbReference>
<dbReference type="SUPFAM" id="SSF54106">
    <property type="entry name" value="LysM domain"/>
    <property type="match status" value="2"/>
</dbReference>
<dbReference type="InterPro" id="IPR036779">
    <property type="entry name" value="LysM_dom_sf"/>
</dbReference>
<dbReference type="GO" id="GO:0016020">
    <property type="term" value="C:membrane"/>
    <property type="evidence" value="ECO:0007669"/>
    <property type="project" value="InterPro"/>
</dbReference>
<evidence type="ECO:0000256" key="1">
    <source>
        <dbReference type="ARBA" id="ARBA00007734"/>
    </source>
</evidence>
<dbReference type="SUPFAM" id="SSF53955">
    <property type="entry name" value="Lysozyme-like"/>
    <property type="match status" value="1"/>
</dbReference>
<dbReference type="Proteomes" id="UP000541136">
    <property type="component" value="Unassembled WGS sequence"/>
</dbReference>
<sequence length="468" mass="52207">MKILRLLLPLMLVVLAGCATRHPPADQRQAYVAEDTSRTVDLTHPPRDMWDRIRRGFAIPNLRNERVDYWTDYYASHPQSVLLMSQRAGKYLYYIVDELNRRGLPTELALLPFVESAYNPNALSRSQASGLWQFIPSTGLHYKLEQDWWRDQRRDPVASTQAALDYLSYLYDFQGDWYLALASYNWGEGAVKRAMDKAADAGRPTGYTDLDMPEETRNYVPKLQAIKNIIARPEKFGITLPGVSNTPYFTTVHKSRDMDIAVAAALAEMPLEDFQALNPSYNRPVILAAHNPALHLPLDKVGVFNENLESYTGRLSSWQIYHPKKGQSLASIAKAHGITLDQLRQANKLGSKQTVATAAVLIPAQEAPASGGLRLVSYQASAAEPAAPSTRNVRRVNLPTQASARLHAPDLRPKPVVRTHTIRPGDTLYSLARRYNTSVDALRKLNNLKGSSLSTGQRLRVPGTAVQG</sequence>
<dbReference type="PROSITE" id="PS51257">
    <property type="entry name" value="PROKAR_LIPOPROTEIN"/>
    <property type="match status" value="1"/>
</dbReference>
<dbReference type="InterPro" id="IPR018392">
    <property type="entry name" value="LysM"/>
</dbReference>
<dbReference type="PROSITE" id="PS51782">
    <property type="entry name" value="LYSM"/>
    <property type="match status" value="2"/>
</dbReference>
<dbReference type="GO" id="GO:0000270">
    <property type="term" value="P:peptidoglycan metabolic process"/>
    <property type="evidence" value="ECO:0007669"/>
    <property type="project" value="InterPro"/>
</dbReference>
<dbReference type="PANTHER" id="PTHR33734">
    <property type="entry name" value="LYSM DOMAIN-CONTAINING GPI-ANCHORED PROTEIN 2"/>
    <property type="match status" value="1"/>
</dbReference>
<dbReference type="Pfam" id="PF01464">
    <property type="entry name" value="SLT"/>
    <property type="match status" value="1"/>
</dbReference>
<protein>
    <submittedName>
        <fullName evidence="4">Membrane-bound lytic murein transglycosylase D</fullName>
    </submittedName>
</protein>
<dbReference type="Gene3D" id="1.10.530.10">
    <property type="match status" value="1"/>
</dbReference>
<proteinExistence type="inferred from homology"/>
<feature type="signal peptide" evidence="2">
    <location>
        <begin position="1"/>
        <end position="21"/>
    </location>
</feature>
<keyword evidence="2" id="KW-0732">Signal</keyword>
<feature type="domain" description="LysM" evidence="3">
    <location>
        <begin position="319"/>
        <end position="363"/>
    </location>
</feature>
<evidence type="ECO:0000256" key="2">
    <source>
        <dbReference type="SAM" id="SignalP"/>
    </source>
</evidence>
<dbReference type="PROSITE" id="PS00922">
    <property type="entry name" value="TRANSGLYCOSYLASE"/>
    <property type="match status" value="1"/>
</dbReference>
<accession>A0A7W9WQA5</accession>
<dbReference type="EMBL" id="JACHIB010000025">
    <property type="protein sequence ID" value="MBB6085398.1"/>
    <property type="molecule type" value="Genomic_DNA"/>
</dbReference>
<feature type="chain" id="PRO_5031062835" evidence="2">
    <location>
        <begin position="22"/>
        <end position="468"/>
    </location>
</feature>
<evidence type="ECO:0000313" key="4">
    <source>
        <dbReference type="EMBL" id="MBB6085398.1"/>
    </source>
</evidence>